<organism evidence="3 4">
    <name type="scientific">Glonium stellatum</name>
    <dbReference type="NCBI Taxonomy" id="574774"/>
    <lineage>
        <taxon>Eukaryota</taxon>
        <taxon>Fungi</taxon>
        <taxon>Dikarya</taxon>
        <taxon>Ascomycota</taxon>
        <taxon>Pezizomycotina</taxon>
        <taxon>Dothideomycetes</taxon>
        <taxon>Pleosporomycetidae</taxon>
        <taxon>Gloniales</taxon>
        <taxon>Gloniaceae</taxon>
        <taxon>Glonium</taxon>
    </lineage>
</organism>
<evidence type="ECO:0000313" key="4">
    <source>
        <dbReference type="Proteomes" id="UP000250140"/>
    </source>
</evidence>
<dbReference type="EMBL" id="KV749993">
    <property type="protein sequence ID" value="OCL06708.1"/>
    <property type="molecule type" value="Genomic_DNA"/>
</dbReference>
<keyword evidence="4" id="KW-1185">Reference proteome</keyword>
<dbReference type="AlphaFoldDB" id="A0A8E2JRE9"/>
<evidence type="ECO:0000256" key="1">
    <source>
        <dbReference type="SAM" id="MobiDB-lite"/>
    </source>
</evidence>
<name>A0A8E2JRE9_9PEZI</name>
<proteinExistence type="predicted"/>
<dbReference type="Pfam" id="PF06985">
    <property type="entry name" value="HET"/>
    <property type="match status" value="1"/>
</dbReference>
<feature type="region of interest" description="Disordered" evidence="1">
    <location>
        <begin position="1"/>
        <end position="22"/>
    </location>
</feature>
<dbReference type="PANTHER" id="PTHR33112:SF16">
    <property type="entry name" value="HETEROKARYON INCOMPATIBILITY DOMAIN-CONTAINING PROTEIN"/>
    <property type="match status" value="1"/>
</dbReference>
<dbReference type="InterPro" id="IPR010730">
    <property type="entry name" value="HET"/>
</dbReference>
<dbReference type="Proteomes" id="UP000250140">
    <property type="component" value="Unassembled WGS sequence"/>
</dbReference>
<protein>
    <submittedName>
        <fullName evidence="3">HET-domain-containing protein</fullName>
    </submittedName>
</protein>
<accession>A0A8E2JRE9</accession>
<feature type="domain" description="Heterokaryon incompatibility" evidence="2">
    <location>
        <begin position="53"/>
        <end position="144"/>
    </location>
</feature>
<gene>
    <name evidence="3" type="ORF">AOQ84DRAFT_296475</name>
</gene>
<evidence type="ECO:0000313" key="3">
    <source>
        <dbReference type="EMBL" id="OCL06708.1"/>
    </source>
</evidence>
<evidence type="ECO:0000259" key="2">
    <source>
        <dbReference type="Pfam" id="PF06985"/>
    </source>
</evidence>
<reference evidence="3 4" key="1">
    <citation type="journal article" date="2016" name="Nat. Commun.">
        <title>Ectomycorrhizal ecology is imprinted in the genome of the dominant symbiotic fungus Cenococcum geophilum.</title>
        <authorList>
            <consortium name="DOE Joint Genome Institute"/>
            <person name="Peter M."/>
            <person name="Kohler A."/>
            <person name="Ohm R.A."/>
            <person name="Kuo A."/>
            <person name="Krutzmann J."/>
            <person name="Morin E."/>
            <person name="Arend M."/>
            <person name="Barry K.W."/>
            <person name="Binder M."/>
            <person name="Choi C."/>
            <person name="Clum A."/>
            <person name="Copeland A."/>
            <person name="Grisel N."/>
            <person name="Haridas S."/>
            <person name="Kipfer T."/>
            <person name="LaButti K."/>
            <person name="Lindquist E."/>
            <person name="Lipzen A."/>
            <person name="Maire R."/>
            <person name="Meier B."/>
            <person name="Mihaltcheva S."/>
            <person name="Molinier V."/>
            <person name="Murat C."/>
            <person name="Poggeler S."/>
            <person name="Quandt C.A."/>
            <person name="Sperisen C."/>
            <person name="Tritt A."/>
            <person name="Tisserant E."/>
            <person name="Crous P.W."/>
            <person name="Henrissat B."/>
            <person name="Nehls U."/>
            <person name="Egli S."/>
            <person name="Spatafora J.W."/>
            <person name="Grigoriev I.V."/>
            <person name="Martin F.M."/>
        </authorList>
    </citation>
    <scope>NUCLEOTIDE SEQUENCE [LARGE SCALE GENOMIC DNA]</scope>
    <source>
        <strain evidence="3 4">CBS 207.34</strain>
    </source>
</reference>
<sequence length="314" mass="36229">MKECDSHENCSASQDAPQLPTRLIDTGPENSACCPTLINTSDSDDATRKGLRYACLSWCWGKVPPLVITKNQQHMPPFEGLPATFRDTLTVSRELQLRYIWIDALCIIQDDLEDWQKECARMADIYRNGAVTIAARDSADCTADMNIEILEPNAWYMDPETGCPLASRGWIFQERHLSQRILYFGKYKLSWECATHERYENISIPVTPQIRNKSKADFRHPKELEELHQHWLHIVTTFTERARTRSMDRLPALSGIASEFQEKNGERYIAGLWRSHLLQGVLWLVYPSNRIPIEGEPYRAPTWSWASVDQPINY</sequence>
<feature type="non-terminal residue" evidence="3">
    <location>
        <position position="314"/>
    </location>
</feature>
<dbReference type="OrthoDB" id="3486565at2759"/>
<dbReference type="PANTHER" id="PTHR33112">
    <property type="entry name" value="DOMAIN PROTEIN, PUTATIVE-RELATED"/>
    <property type="match status" value="1"/>
</dbReference>